<dbReference type="PANTHER" id="PTHR47438">
    <property type="entry name" value="PHOSPHATE METABOLISM PROTEIN 8-RELATED"/>
    <property type="match status" value="1"/>
</dbReference>
<dbReference type="Gene3D" id="1.10.150.450">
    <property type="match status" value="1"/>
</dbReference>
<dbReference type="InterPro" id="IPR036412">
    <property type="entry name" value="HAD-like_sf"/>
</dbReference>
<dbReference type="SUPFAM" id="SSF56784">
    <property type="entry name" value="HAD-like"/>
    <property type="match status" value="1"/>
</dbReference>
<dbReference type="PANTHER" id="PTHR47438:SF1">
    <property type="entry name" value="PHOSPHATE METABOLISM PROTEIN 8-RELATED"/>
    <property type="match status" value="1"/>
</dbReference>
<evidence type="ECO:0000313" key="1">
    <source>
        <dbReference type="EMBL" id="UZD55443.1"/>
    </source>
</evidence>
<dbReference type="NCBIfam" id="TIGR01509">
    <property type="entry name" value="HAD-SF-IA-v3"/>
    <property type="match status" value="1"/>
</dbReference>
<dbReference type="SFLD" id="SFLDS00003">
    <property type="entry name" value="Haloacid_Dehalogenase"/>
    <property type="match status" value="1"/>
</dbReference>
<protein>
    <submittedName>
        <fullName evidence="1">Pyrimidine 5'-nucleotidase</fullName>
    </submittedName>
</protein>
<name>A0ABY6MTV9_9BURK</name>
<reference evidence="1" key="1">
    <citation type="submission" date="2022-10" db="EMBL/GenBank/DDBJ databases">
        <title>Complete genome sequence of Schlegelella aquatica LMG 23380.</title>
        <authorList>
            <person name="Musilova J."/>
            <person name="Kourilova X."/>
            <person name="Bezdicek M."/>
            <person name="Hermankova K."/>
            <person name="Obruca S."/>
            <person name="Sedlar K."/>
        </authorList>
    </citation>
    <scope>NUCLEOTIDE SEQUENCE</scope>
    <source>
        <strain evidence="1">LMG 23380</strain>
    </source>
</reference>
<dbReference type="SFLD" id="SFLDG01132">
    <property type="entry name" value="C1.5.3:_5'-Nucleotidase_Like"/>
    <property type="match status" value="1"/>
</dbReference>
<keyword evidence="2" id="KW-1185">Reference proteome</keyword>
<dbReference type="RefSeq" id="WP_264893197.1">
    <property type="nucleotide sequence ID" value="NZ_CP110257.1"/>
</dbReference>
<sequence>MSARRLSPSARRVRRAARPAKACERAGRAPPVWLFDLDNTLHDASRAVFARLDESMTQYIAQELGLSDREADHLRREYWRRYGATLLGLVRHHAVDATDFLHQTHALPGLEAALRAHAHDKAALRALRGRKLVLTNAPAAYARRVLKALDLWREFDGVLSIEDMRMFGQWRPKPDARMLRGVLVRLGVPAHRCVLVEDTLAHQKSAHRLGLRTVWMQRWLRGAPHGPEVGIYVHRRPCYVHARIRSLQKLREL</sequence>
<accession>A0ABY6MTV9</accession>
<gene>
    <name evidence="1" type="ORF">OMP39_02290</name>
</gene>
<dbReference type="SFLD" id="SFLDG01129">
    <property type="entry name" value="C1.5:_HAD__Beta-PGM__Phosphata"/>
    <property type="match status" value="1"/>
</dbReference>
<dbReference type="NCBIfam" id="TIGR01993">
    <property type="entry name" value="Pyr-5-nucltdase"/>
    <property type="match status" value="1"/>
</dbReference>
<dbReference type="Proteomes" id="UP001163266">
    <property type="component" value="Chromosome"/>
</dbReference>
<dbReference type="Gene3D" id="3.40.50.1000">
    <property type="entry name" value="HAD superfamily/HAD-like"/>
    <property type="match status" value="1"/>
</dbReference>
<dbReference type="Pfam" id="PF00702">
    <property type="entry name" value="Hydrolase"/>
    <property type="match status" value="1"/>
</dbReference>
<dbReference type="InterPro" id="IPR006439">
    <property type="entry name" value="HAD-SF_hydro_IA"/>
</dbReference>
<proteinExistence type="predicted"/>
<evidence type="ECO:0000313" key="2">
    <source>
        <dbReference type="Proteomes" id="UP001163266"/>
    </source>
</evidence>
<organism evidence="1 2">
    <name type="scientific">Caldimonas aquatica</name>
    <dbReference type="NCBI Taxonomy" id="376175"/>
    <lineage>
        <taxon>Bacteria</taxon>
        <taxon>Pseudomonadati</taxon>
        <taxon>Pseudomonadota</taxon>
        <taxon>Betaproteobacteria</taxon>
        <taxon>Burkholderiales</taxon>
        <taxon>Sphaerotilaceae</taxon>
        <taxon>Caldimonas</taxon>
    </lineage>
</organism>
<dbReference type="InterPro" id="IPR010237">
    <property type="entry name" value="Pyr-5-nucltdase"/>
</dbReference>
<dbReference type="InterPro" id="IPR052791">
    <property type="entry name" value="SSM1_domain"/>
</dbReference>
<dbReference type="EMBL" id="CP110257">
    <property type="protein sequence ID" value="UZD55443.1"/>
    <property type="molecule type" value="Genomic_DNA"/>
</dbReference>
<dbReference type="InterPro" id="IPR023214">
    <property type="entry name" value="HAD_sf"/>
</dbReference>